<proteinExistence type="predicted"/>
<reference evidence="1 2" key="1">
    <citation type="submission" date="2020-08" db="EMBL/GenBank/DDBJ databases">
        <title>Genomic Encyclopedia of Type Strains, Phase IV (KMG-IV): sequencing the most valuable type-strain genomes for metagenomic binning, comparative biology and taxonomic classification.</title>
        <authorList>
            <person name="Goeker M."/>
        </authorList>
    </citation>
    <scope>NUCLEOTIDE SEQUENCE [LARGE SCALE GENOMIC DNA]</scope>
    <source>
        <strain evidence="1 2">DSM 104969</strain>
    </source>
</reference>
<dbReference type="Proteomes" id="UP000555103">
    <property type="component" value="Unassembled WGS sequence"/>
</dbReference>
<comment type="caution">
    <text evidence="1">The sequence shown here is derived from an EMBL/GenBank/DDBJ whole genome shotgun (WGS) entry which is preliminary data.</text>
</comment>
<name>A0A840CKS9_9BACT</name>
<evidence type="ECO:0000313" key="2">
    <source>
        <dbReference type="Proteomes" id="UP000555103"/>
    </source>
</evidence>
<dbReference type="RefSeq" id="WP_183307488.1">
    <property type="nucleotide sequence ID" value="NZ_JACIEP010000008.1"/>
</dbReference>
<sequence>MSATNHNIQSIGKYPLSGNREGGYLPRGEELQAGSSKRIETGYCFLKTVFTTKTAGAVLPVFTFDSYEYLYQSAENYSKLVGSSNPPPKDHDIRNLLSYMKGILEDRQDMTIVDHEGLPSFYIYFDTNFFMDKRYYIPCNILHKAKGKFKKIITHLLLCLKSYGAAVLSEEWDYLRFVEECEWHCKNGINLKDISEDDKELMQLYEGCKEGGKIDMLFKYLDKEKSDTEKLKKSLKNFKPKNEAEKKILILIERGIPLLENTYVQKHMLHAYDQMYEDQEMNEDGEYDHDGYEIFEMNQLFRFVYDTQDKLTEFLEQNIEQALYSSAFEIYMDHIPSTEIIVTPDQDKPLLPRSPELFFWWLEDLISAFEDYEKKDLLISVLDIHEKN</sequence>
<dbReference type="AlphaFoldDB" id="A0A840CKS9"/>
<gene>
    <name evidence="1" type="ORF">GGR21_002496</name>
</gene>
<protein>
    <submittedName>
        <fullName evidence="1">Uncharacterized protein</fullName>
    </submittedName>
</protein>
<evidence type="ECO:0000313" key="1">
    <source>
        <dbReference type="EMBL" id="MBB4036590.1"/>
    </source>
</evidence>
<accession>A0A840CKS9</accession>
<keyword evidence="2" id="KW-1185">Reference proteome</keyword>
<organism evidence="1 2">
    <name type="scientific">Dysgonomonas hofstadii</name>
    <dbReference type="NCBI Taxonomy" id="637886"/>
    <lineage>
        <taxon>Bacteria</taxon>
        <taxon>Pseudomonadati</taxon>
        <taxon>Bacteroidota</taxon>
        <taxon>Bacteroidia</taxon>
        <taxon>Bacteroidales</taxon>
        <taxon>Dysgonomonadaceae</taxon>
        <taxon>Dysgonomonas</taxon>
    </lineage>
</organism>
<dbReference type="EMBL" id="JACIEP010000008">
    <property type="protein sequence ID" value="MBB4036590.1"/>
    <property type="molecule type" value="Genomic_DNA"/>
</dbReference>